<evidence type="ECO:0000256" key="4">
    <source>
        <dbReference type="SAM" id="MobiDB-lite"/>
    </source>
</evidence>
<dbReference type="SMART" id="SM01179">
    <property type="entry name" value="DUF862"/>
    <property type="match status" value="1"/>
</dbReference>
<evidence type="ECO:0000256" key="1">
    <source>
        <dbReference type="ARBA" id="ARBA00008140"/>
    </source>
</evidence>
<feature type="compositionally biased region" description="Low complexity" evidence="4">
    <location>
        <begin position="457"/>
        <end position="471"/>
    </location>
</feature>
<proteinExistence type="inferred from homology"/>
<dbReference type="Proteomes" id="UP001189429">
    <property type="component" value="Unassembled WGS sequence"/>
</dbReference>
<feature type="compositionally biased region" description="Basic and acidic residues" evidence="4">
    <location>
        <begin position="787"/>
        <end position="796"/>
    </location>
</feature>
<keyword evidence="7" id="KW-1185">Reference proteome</keyword>
<name>A0ABN9WHB1_9DINO</name>
<evidence type="ECO:0000259" key="5">
    <source>
        <dbReference type="PROSITE" id="PS51858"/>
    </source>
</evidence>
<dbReference type="InterPro" id="IPR011990">
    <property type="entry name" value="TPR-like_helical_dom_sf"/>
</dbReference>
<evidence type="ECO:0000256" key="3">
    <source>
        <dbReference type="ARBA" id="ARBA00022801"/>
    </source>
</evidence>
<dbReference type="Gene3D" id="3.90.1720.30">
    <property type="entry name" value="PPPDE domains"/>
    <property type="match status" value="1"/>
</dbReference>
<dbReference type="PANTHER" id="PTHR12378">
    <property type="entry name" value="DESUMOYLATING ISOPEPTIDASE"/>
    <property type="match status" value="1"/>
</dbReference>
<feature type="region of interest" description="Disordered" evidence="4">
    <location>
        <begin position="766"/>
        <end position="796"/>
    </location>
</feature>
<organism evidence="6 7">
    <name type="scientific">Prorocentrum cordatum</name>
    <dbReference type="NCBI Taxonomy" id="2364126"/>
    <lineage>
        <taxon>Eukaryota</taxon>
        <taxon>Sar</taxon>
        <taxon>Alveolata</taxon>
        <taxon>Dinophyceae</taxon>
        <taxon>Prorocentrales</taxon>
        <taxon>Prorocentraceae</taxon>
        <taxon>Prorocentrum</taxon>
    </lineage>
</organism>
<accession>A0ABN9WHB1</accession>
<comment type="similarity">
    <text evidence="1">Belongs to the DeSI family.</text>
</comment>
<protein>
    <recommendedName>
        <fullName evidence="5">PPPDE domain-containing protein</fullName>
    </recommendedName>
</protein>
<dbReference type="Pfam" id="PF00752">
    <property type="entry name" value="XPG_N"/>
    <property type="match status" value="1"/>
</dbReference>
<dbReference type="SUPFAM" id="SSF88723">
    <property type="entry name" value="PIN domain-like"/>
    <property type="match status" value="1"/>
</dbReference>
<evidence type="ECO:0000313" key="6">
    <source>
        <dbReference type="EMBL" id="CAK0885843.1"/>
    </source>
</evidence>
<keyword evidence="2" id="KW-0645">Protease</keyword>
<feature type="domain" description="PPPDE" evidence="5">
    <location>
        <begin position="31"/>
        <end position="171"/>
    </location>
</feature>
<feature type="compositionally biased region" description="Basic and acidic residues" evidence="4">
    <location>
        <begin position="426"/>
        <end position="447"/>
    </location>
</feature>
<keyword evidence="3" id="KW-0378">Hydrolase</keyword>
<dbReference type="InterPro" id="IPR006085">
    <property type="entry name" value="XPG_DNA_repair_N"/>
</dbReference>
<comment type="caution">
    <text evidence="6">The sequence shown here is derived from an EMBL/GenBank/DDBJ whole genome shotgun (WGS) entry which is preliminary data.</text>
</comment>
<feature type="compositionally biased region" description="Low complexity" evidence="4">
    <location>
        <begin position="766"/>
        <end position="775"/>
    </location>
</feature>
<dbReference type="InterPro" id="IPR008580">
    <property type="entry name" value="PPPDE_dom"/>
</dbReference>
<dbReference type="InterPro" id="IPR042266">
    <property type="entry name" value="PPPDE_sf"/>
</dbReference>
<feature type="region of interest" description="Disordered" evidence="4">
    <location>
        <begin position="422"/>
        <end position="471"/>
    </location>
</feature>
<dbReference type="Pfam" id="PF05903">
    <property type="entry name" value="Peptidase_C97"/>
    <property type="match status" value="1"/>
</dbReference>
<dbReference type="Gene3D" id="1.25.40.10">
    <property type="entry name" value="Tetratricopeptide repeat domain"/>
    <property type="match status" value="1"/>
</dbReference>
<feature type="compositionally biased region" description="Basic and acidic residues" evidence="4">
    <location>
        <begin position="656"/>
        <end position="674"/>
    </location>
</feature>
<feature type="region of interest" description="Disordered" evidence="4">
    <location>
        <begin position="655"/>
        <end position="674"/>
    </location>
</feature>
<dbReference type="PROSITE" id="PS51858">
    <property type="entry name" value="PPPDE"/>
    <property type="match status" value="1"/>
</dbReference>
<dbReference type="PANTHER" id="PTHR12378:SF80">
    <property type="entry name" value="IP06716P-RELATED"/>
    <property type="match status" value="1"/>
</dbReference>
<sequence>MGGPIGQEEAAADDEDGEEASCATSSVPSGANVFLNVYDIVPAVNKCSRALCRSRWGIYHTGVEVQGLEFSFGGHSDSSTGVFCAKPRSAQGCVFRQQLPIGHVELDALELRQTIAEISKGWPGNGYDPFQRNCNHFSESLCKELTGHKTPSYINSFTQSRFVRGVFYRCLVPLGKCLEKFSYEQGGITYSNNEETATESTSLGISGANGINEVLVAAATMQKEKANRSFKAGAYQEAREARGVARAQLGMHEEAVADLRRALQLTDPADAGTVRDVRREIDRVRGLVEGQKSREREMAKSTFDRVNVSTNTEFQMNLKAEKFAPAAHCPRADVHCGSSILGDHGQPLRDDASANAYACADTNSLSDPSAGVHTDTASPRAYTSAHAYASSHSAHHPHRQPTVADTDSMAWKELRAEQQECAAADEFSHEPDREARVGADKCTHTDSFDDLSGTMDPPTTATTPPSASPRTQGAVTLDAFAEAVCAGTAEIYALEPMARVAEVNQAVDIAFSALCFLSVRCALLRIARTEGWADDNWYGAVIGLSTLFPGQLIMEILSLPFLSRRSGPTSTADSTATFAQLFRGQLRRCSREDYAGLHVAVDAQALLSVGLSAYALKLAQDPSSTAHIAYCTRRALLLREWGAECVFVLAGDDEGDHGQERREEQRREGLRRLGAGDRGGAHRCFARALRATPEMAAALARELEEMGVRCITAPGSAAAQAAFLTAMGPSAVTSTRACPRPGRRRCWAALGRSWGCRATATARRSACRRPSASTRWRSSRPASLSPDPDRPGRLSL</sequence>
<gene>
    <name evidence="6" type="ORF">PCOR1329_LOCUS67338</name>
</gene>
<evidence type="ECO:0000313" key="7">
    <source>
        <dbReference type="Proteomes" id="UP001189429"/>
    </source>
</evidence>
<dbReference type="EMBL" id="CAUYUJ010018724">
    <property type="protein sequence ID" value="CAK0885843.1"/>
    <property type="molecule type" value="Genomic_DNA"/>
</dbReference>
<feature type="compositionally biased region" description="Acidic residues" evidence="4">
    <location>
        <begin position="10"/>
        <end position="19"/>
    </location>
</feature>
<feature type="region of interest" description="Disordered" evidence="4">
    <location>
        <begin position="1"/>
        <end position="23"/>
    </location>
</feature>
<reference evidence="6" key="1">
    <citation type="submission" date="2023-10" db="EMBL/GenBank/DDBJ databases">
        <authorList>
            <person name="Chen Y."/>
            <person name="Shah S."/>
            <person name="Dougan E. K."/>
            <person name="Thang M."/>
            <person name="Chan C."/>
        </authorList>
    </citation>
    <scope>NUCLEOTIDE SEQUENCE [LARGE SCALE GENOMIC DNA]</scope>
</reference>
<evidence type="ECO:0000256" key="2">
    <source>
        <dbReference type="ARBA" id="ARBA00022670"/>
    </source>
</evidence>
<dbReference type="Gene3D" id="3.40.50.1010">
    <property type="entry name" value="5'-nuclease"/>
    <property type="match status" value="1"/>
</dbReference>
<feature type="region of interest" description="Disordered" evidence="4">
    <location>
        <begin position="384"/>
        <end position="405"/>
    </location>
</feature>
<dbReference type="InterPro" id="IPR029060">
    <property type="entry name" value="PIN-like_dom_sf"/>
</dbReference>